<dbReference type="AlphaFoldDB" id="A0A8K1CFT3"/>
<evidence type="ECO:0000256" key="4">
    <source>
        <dbReference type="ARBA" id="ARBA00022989"/>
    </source>
</evidence>
<evidence type="ECO:0000313" key="10">
    <source>
        <dbReference type="Proteomes" id="UP000794436"/>
    </source>
</evidence>
<gene>
    <name evidence="9" type="ORF">Poli38472_009544</name>
</gene>
<dbReference type="InterPro" id="IPR011701">
    <property type="entry name" value="MFS"/>
</dbReference>
<feature type="transmembrane region" description="Helical" evidence="7">
    <location>
        <begin position="346"/>
        <end position="369"/>
    </location>
</feature>
<keyword evidence="2" id="KW-0813">Transport</keyword>
<dbReference type="GO" id="GO:0022857">
    <property type="term" value="F:transmembrane transporter activity"/>
    <property type="evidence" value="ECO:0007669"/>
    <property type="project" value="InterPro"/>
</dbReference>
<evidence type="ECO:0000256" key="1">
    <source>
        <dbReference type="ARBA" id="ARBA00004141"/>
    </source>
</evidence>
<dbReference type="Pfam" id="PF07690">
    <property type="entry name" value="MFS_1"/>
    <property type="match status" value="1"/>
</dbReference>
<feature type="transmembrane region" description="Helical" evidence="7">
    <location>
        <begin position="437"/>
        <end position="458"/>
    </location>
</feature>
<evidence type="ECO:0000256" key="3">
    <source>
        <dbReference type="ARBA" id="ARBA00022692"/>
    </source>
</evidence>
<reference evidence="9" key="1">
    <citation type="submission" date="2019-03" db="EMBL/GenBank/DDBJ databases">
        <title>Long read genome sequence of the mycoparasitic Pythium oligandrum ATCC 38472 isolated from sugarbeet rhizosphere.</title>
        <authorList>
            <person name="Gaulin E."/>
        </authorList>
    </citation>
    <scope>NUCLEOTIDE SEQUENCE</scope>
    <source>
        <strain evidence="9">ATCC 38472_TT</strain>
    </source>
</reference>
<keyword evidence="5 7" id="KW-0472">Membrane</keyword>
<feature type="domain" description="Major facilitator superfamily (MFS) profile" evidence="8">
    <location>
        <begin position="11"/>
        <end position="465"/>
    </location>
</feature>
<evidence type="ECO:0000256" key="7">
    <source>
        <dbReference type="SAM" id="Phobius"/>
    </source>
</evidence>
<dbReference type="SUPFAM" id="SSF103473">
    <property type="entry name" value="MFS general substrate transporter"/>
    <property type="match status" value="1"/>
</dbReference>
<evidence type="ECO:0000256" key="6">
    <source>
        <dbReference type="ARBA" id="ARBA00024338"/>
    </source>
</evidence>
<evidence type="ECO:0000256" key="2">
    <source>
        <dbReference type="ARBA" id="ARBA00022448"/>
    </source>
</evidence>
<feature type="transmembrane region" description="Helical" evidence="7">
    <location>
        <begin position="85"/>
        <end position="106"/>
    </location>
</feature>
<evidence type="ECO:0000313" key="9">
    <source>
        <dbReference type="EMBL" id="TMW62051.1"/>
    </source>
</evidence>
<dbReference type="OrthoDB" id="6770063at2759"/>
<dbReference type="EMBL" id="SPLM01000074">
    <property type="protein sequence ID" value="TMW62051.1"/>
    <property type="molecule type" value="Genomic_DNA"/>
</dbReference>
<dbReference type="GO" id="GO:0016020">
    <property type="term" value="C:membrane"/>
    <property type="evidence" value="ECO:0007669"/>
    <property type="project" value="UniProtKB-SubCell"/>
</dbReference>
<dbReference type="InterPro" id="IPR020846">
    <property type="entry name" value="MFS_dom"/>
</dbReference>
<dbReference type="PANTHER" id="PTHR23505">
    <property type="entry name" value="SPINSTER"/>
    <property type="match status" value="1"/>
</dbReference>
<dbReference type="InterPro" id="IPR044770">
    <property type="entry name" value="MFS_spinster-like"/>
</dbReference>
<feature type="transmembrane region" description="Helical" evidence="7">
    <location>
        <begin position="321"/>
        <end position="340"/>
    </location>
</feature>
<sequence>MGGTKLNERGVIILLCYINFLNYVDRGIIPGAPERFQSFISATLGVAPTQQNVYLGLLSTVFVASTAAFSLVFGYLSQRHRPFELIAFGMAAWVAAVMVCCLAYGLNSFYLLLFGRFLSGIGEASFHCNGMPFINRHAPKESSTVWLGVFIASISVGMAAGYVYGASMASSSGTWASAFFWEALAMLPPIYICRNLIPDDLNEIPGEAYFEEDEEYQANGMPKKLSFVGGCWRVFSNVAFSLVAFGHAAYTFTLGGFSVFCPVILIGMGFFDSETSVSSAFGAIIVISGTIGTVVGAMALDTMTRGNSVSKKVRSHMAVDLIFSLTCAAVVVSLLMMAFSGFKFGFLLMLAFTFFLLSAAGPAEAVAVMELFPESRQTMAVAANTVVILVLGDIPAPVVVGWLKDSWAPHCGTVETNGTVGLNPECPQDRSGMHDVLFFTVLWLVWAVVLWGGAKLVLRRAMRADEEAKLLAEGRSFRYGTMS</sequence>
<feature type="transmembrane region" description="Helical" evidence="7">
    <location>
        <begin position="277"/>
        <end position="300"/>
    </location>
</feature>
<dbReference type="PANTHER" id="PTHR23505:SF79">
    <property type="entry name" value="PROTEIN SPINSTER"/>
    <property type="match status" value="1"/>
</dbReference>
<organism evidence="9 10">
    <name type="scientific">Pythium oligandrum</name>
    <name type="common">Mycoparasitic fungus</name>
    <dbReference type="NCBI Taxonomy" id="41045"/>
    <lineage>
        <taxon>Eukaryota</taxon>
        <taxon>Sar</taxon>
        <taxon>Stramenopiles</taxon>
        <taxon>Oomycota</taxon>
        <taxon>Peronosporomycetes</taxon>
        <taxon>Pythiales</taxon>
        <taxon>Pythiaceae</taxon>
        <taxon>Pythium</taxon>
    </lineage>
</organism>
<evidence type="ECO:0000256" key="5">
    <source>
        <dbReference type="ARBA" id="ARBA00023136"/>
    </source>
</evidence>
<evidence type="ECO:0000259" key="8">
    <source>
        <dbReference type="PROSITE" id="PS50850"/>
    </source>
</evidence>
<feature type="transmembrane region" description="Helical" evidence="7">
    <location>
        <begin position="53"/>
        <end position="73"/>
    </location>
</feature>
<keyword evidence="10" id="KW-1185">Reference proteome</keyword>
<feature type="transmembrane region" description="Helical" evidence="7">
    <location>
        <begin position="252"/>
        <end position="271"/>
    </location>
</feature>
<dbReference type="PROSITE" id="PS50850">
    <property type="entry name" value="MFS"/>
    <property type="match status" value="1"/>
</dbReference>
<feature type="transmembrane region" description="Helical" evidence="7">
    <location>
        <begin position="381"/>
        <end position="403"/>
    </location>
</feature>
<accession>A0A8K1CFT3</accession>
<keyword evidence="4 7" id="KW-1133">Transmembrane helix</keyword>
<proteinExistence type="inferred from homology"/>
<keyword evidence="3 7" id="KW-0812">Transmembrane</keyword>
<comment type="subcellular location">
    <subcellularLocation>
        <location evidence="1">Membrane</location>
        <topology evidence="1">Multi-pass membrane protein</topology>
    </subcellularLocation>
</comment>
<dbReference type="Proteomes" id="UP000794436">
    <property type="component" value="Unassembled WGS sequence"/>
</dbReference>
<dbReference type="InterPro" id="IPR036259">
    <property type="entry name" value="MFS_trans_sf"/>
</dbReference>
<comment type="caution">
    <text evidence="9">The sequence shown here is derived from an EMBL/GenBank/DDBJ whole genome shotgun (WGS) entry which is preliminary data.</text>
</comment>
<feature type="transmembrane region" description="Helical" evidence="7">
    <location>
        <begin position="145"/>
        <end position="166"/>
    </location>
</feature>
<name>A0A8K1CFT3_PYTOL</name>
<comment type="similarity">
    <text evidence="6">Belongs to the major facilitator superfamily. Spinster (TC 2.A.1.49) family.</text>
</comment>
<dbReference type="Gene3D" id="1.20.1250.20">
    <property type="entry name" value="MFS general substrate transporter like domains"/>
    <property type="match status" value="1"/>
</dbReference>
<protein>
    <recommendedName>
        <fullName evidence="8">Major facilitator superfamily (MFS) profile domain-containing protein</fullName>
    </recommendedName>
</protein>